<dbReference type="WBParaSite" id="HNAJ_0000849101-mRNA-1">
    <property type="protein sequence ID" value="HNAJ_0000849101-mRNA-1"/>
    <property type="gene ID" value="HNAJ_0000849101"/>
</dbReference>
<accession>A0A0R3TMF0</accession>
<name>A0A0R3TMF0_RODNA</name>
<reference evidence="4" key="1">
    <citation type="submission" date="2017-02" db="UniProtKB">
        <authorList>
            <consortium name="WormBaseParasite"/>
        </authorList>
    </citation>
    <scope>IDENTIFICATION</scope>
</reference>
<dbReference type="EMBL" id="UZAE01012303">
    <property type="protein sequence ID" value="VDO04460.1"/>
    <property type="molecule type" value="Genomic_DNA"/>
</dbReference>
<feature type="compositionally biased region" description="Low complexity" evidence="1">
    <location>
        <begin position="119"/>
        <end position="147"/>
    </location>
</feature>
<protein>
    <submittedName>
        <fullName evidence="2 4">Uncharacterized protein</fullName>
    </submittedName>
</protein>
<evidence type="ECO:0000256" key="1">
    <source>
        <dbReference type="SAM" id="MobiDB-lite"/>
    </source>
</evidence>
<feature type="region of interest" description="Disordered" evidence="1">
    <location>
        <begin position="109"/>
        <end position="158"/>
    </location>
</feature>
<gene>
    <name evidence="2" type="ORF">HNAJ_LOCUS8487</name>
</gene>
<evidence type="ECO:0000313" key="2">
    <source>
        <dbReference type="EMBL" id="VDO04460.1"/>
    </source>
</evidence>
<organism evidence="4">
    <name type="scientific">Rodentolepis nana</name>
    <name type="common">Dwarf tapeworm</name>
    <name type="synonym">Hymenolepis nana</name>
    <dbReference type="NCBI Taxonomy" id="102285"/>
    <lineage>
        <taxon>Eukaryota</taxon>
        <taxon>Metazoa</taxon>
        <taxon>Spiralia</taxon>
        <taxon>Lophotrochozoa</taxon>
        <taxon>Platyhelminthes</taxon>
        <taxon>Cestoda</taxon>
        <taxon>Eucestoda</taxon>
        <taxon>Cyclophyllidea</taxon>
        <taxon>Hymenolepididae</taxon>
        <taxon>Rodentolepis</taxon>
    </lineage>
</organism>
<reference evidence="2 3" key="2">
    <citation type="submission" date="2018-11" db="EMBL/GenBank/DDBJ databases">
        <authorList>
            <consortium name="Pathogen Informatics"/>
        </authorList>
    </citation>
    <scope>NUCLEOTIDE SEQUENCE [LARGE SCALE GENOMIC DNA]</scope>
</reference>
<keyword evidence="3" id="KW-1185">Reference proteome</keyword>
<dbReference type="AlphaFoldDB" id="A0A0R3TMF0"/>
<evidence type="ECO:0000313" key="3">
    <source>
        <dbReference type="Proteomes" id="UP000278807"/>
    </source>
</evidence>
<sequence length="184" mass="19462">MPLTLASGLTVLPSQPLLQQQQQRPNFIRQLPATASIPTTLSPPATSLDSLPRELPIEAEVSNEQEERSSAAMTDEFLFNSDASAEAAAAVANLEAESSSGFEVDDVDMYLNHHNPSPQQQQKQQQTQSAHFSRSAAAGATTSANASVPNSKDVSEVGSSCLDHSHLLPQSLAARVGPLVLSFG</sequence>
<dbReference type="Proteomes" id="UP000278807">
    <property type="component" value="Unassembled WGS sequence"/>
</dbReference>
<proteinExistence type="predicted"/>
<evidence type="ECO:0000313" key="4">
    <source>
        <dbReference type="WBParaSite" id="HNAJ_0000849101-mRNA-1"/>
    </source>
</evidence>